<dbReference type="Proteomes" id="UP000017836">
    <property type="component" value="Unassembled WGS sequence"/>
</dbReference>
<reference evidence="3" key="1">
    <citation type="journal article" date="2013" name="Science">
        <title>The Amborella genome and the evolution of flowering plants.</title>
        <authorList>
            <consortium name="Amborella Genome Project"/>
        </authorList>
    </citation>
    <scope>NUCLEOTIDE SEQUENCE [LARGE SCALE GENOMIC DNA]</scope>
</reference>
<dbReference type="EMBL" id="KI392557">
    <property type="protein sequence ID" value="ERN14283.1"/>
    <property type="molecule type" value="Genomic_DNA"/>
</dbReference>
<dbReference type="HOGENOM" id="CLU_161617_0_0_1"/>
<dbReference type="OMA" id="QPPARTC"/>
<gene>
    <name evidence="2" type="ORF">AMTR_s00033p00172620</name>
</gene>
<sequence length="103" mass="11505">MASRAPQRCLCSPTSHPGSFRCSLHRKMRKGSKWSFDTSTGTGMGAGTGDGDSRNGYGGSKDQRVYLAKRVLLWHQIRPSSHDASRRRDFQARPTRFCLTSSR</sequence>
<protein>
    <submittedName>
        <fullName evidence="2">Uncharacterized protein</fullName>
    </submittedName>
</protein>
<dbReference type="AlphaFoldDB" id="U5D1P1"/>
<dbReference type="PANTHER" id="PTHR33132:SF136">
    <property type="entry name" value="OS02G0799600 PROTEIN"/>
    <property type="match status" value="1"/>
</dbReference>
<proteinExistence type="predicted"/>
<feature type="compositionally biased region" description="Basic and acidic residues" evidence="1">
    <location>
        <begin position="80"/>
        <end position="91"/>
    </location>
</feature>
<evidence type="ECO:0000256" key="1">
    <source>
        <dbReference type="SAM" id="MobiDB-lite"/>
    </source>
</evidence>
<evidence type="ECO:0000313" key="3">
    <source>
        <dbReference type="Proteomes" id="UP000017836"/>
    </source>
</evidence>
<dbReference type="Gramene" id="ERN14283">
    <property type="protein sequence ID" value="ERN14283"/>
    <property type="gene ID" value="AMTR_s00033p00172620"/>
</dbReference>
<accession>U5D1P1</accession>
<feature type="region of interest" description="Disordered" evidence="1">
    <location>
        <begin position="78"/>
        <end position="103"/>
    </location>
</feature>
<dbReference type="PANTHER" id="PTHR33132">
    <property type="entry name" value="OSJNBB0118P14.9 PROTEIN"/>
    <property type="match status" value="1"/>
</dbReference>
<keyword evidence="3" id="KW-1185">Reference proteome</keyword>
<feature type="compositionally biased region" description="Basic residues" evidence="1">
    <location>
        <begin position="23"/>
        <end position="32"/>
    </location>
</feature>
<name>U5D1P1_AMBTC</name>
<feature type="region of interest" description="Disordered" evidence="1">
    <location>
        <begin position="1"/>
        <end position="60"/>
    </location>
</feature>
<organism evidence="2 3">
    <name type="scientific">Amborella trichopoda</name>
    <dbReference type="NCBI Taxonomy" id="13333"/>
    <lineage>
        <taxon>Eukaryota</taxon>
        <taxon>Viridiplantae</taxon>
        <taxon>Streptophyta</taxon>
        <taxon>Embryophyta</taxon>
        <taxon>Tracheophyta</taxon>
        <taxon>Spermatophyta</taxon>
        <taxon>Magnoliopsida</taxon>
        <taxon>Amborellales</taxon>
        <taxon>Amborellaceae</taxon>
        <taxon>Amborella</taxon>
    </lineage>
</organism>
<evidence type="ECO:0000313" key="2">
    <source>
        <dbReference type="EMBL" id="ERN14283.1"/>
    </source>
</evidence>